<accession>A0A5B7DY97</accession>
<gene>
    <name evidence="2" type="ORF">E2C01_019441</name>
</gene>
<feature type="signal peptide" evidence="1">
    <location>
        <begin position="1"/>
        <end position="20"/>
    </location>
</feature>
<proteinExistence type="predicted"/>
<dbReference type="Proteomes" id="UP000324222">
    <property type="component" value="Unassembled WGS sequence"/>
</dbReference>
<reference evidence="2 3" key="1">
    <citation type="submission" date="2019-05" db="EMBL/GenBank/DDBJ databases">
        <title>Another draft genome of Portunus trituberculatus and its Hox gene families provides insights of decapod evolution.</title>
        <authorList>
            <person name="Jeong J.-H."/>
            <person name="Song I."/>
            <person name="Kim S."/>
            <person name="Choi T."/>
            <person name="Kim D."/>
            <person name="Ryu S."/>
            <person name="Kim W."/>
        </authorList>
    </citation>
    <scope>NUCLEOTIDE SEQUENCE [LARGE SCALE GENOMIC DNA]</scope>
    <source>
        <tissue evidence="2">Muscle</tissue>
    </source>
</reference>
<evidence type="ECO:0000256" key="1">
    <source>
        <dbReference type="SAM" id="SignalP"/>
    </source>
</evidence>
<dbReference type="EMBL" id="VSRR010001583">
    <property type="protein sequence ID" value="MPC26305.1"/>
    <property type="molecule type" value="Genomic_DNA"/>
</dbReference>
<name>A0A5B7DY97_PORTR</name>
<organism evidence="2 3">
    <name type="scientific">Portunus trituberculatus</name>
    <name type="common">Swimming crab</name>
    <name type="synonym">Neptunus trituberculatus</name>
    <dbReference type="NCBI Taxonomy" id="210409"/>
    <lineage>
        <taxon>Eukaryota</taxon>
        <taxon>Metazoa</taxon>
        <taxon>Ecdysozoa</taxon>
        <taxon>Arthropoda</taxon>
        <taxon>Crustacea</taxon>
        <taxon>Multicrustacea</taxon>
        <taxon>Malacostraca</taxon>
        <taxon>Eumalacostraca</taxon>
        <taxon>Eucarida</taxon>
        <taxon>Decapoda</taxon>
        <taxon>Pleocyemata</taxon>
        <taxon>Brachyura</taxon>
        <taxon>Eubrachyura</taxon>
        <taxon>Portunoidea</taxon>
        <taxon>Portunidae</taxon>
        <taxon>Portuninae</taxon>
        <taxon>Portunus</taxon>
    </lineage>
</organism>
<comment type="caution">
    <text evidence="2">The sequence shown here is derived from an EMBL/GenBank/DDBJ whole genome shotgun (WGS) entry which is preliminary data.</text>
</comment>
<keyword evidence="1" id="KW-0732">Signal</keyword>
<protein>
    <submittedName>
        <fullName evidence="2">Uncharacterized protein</fullName>
    </submittedName>
</protein>
<dbReference type="AlphaFoldDB" id="A0A5B7DY97"/>
<keyword evidence="3" id="KW-1185">Reference proteome</keyword>
<sequence>MLPAPLTLLAAACLAGEVSTGAGAAGRDDGLWQIAAKVQQRMGHDEKSLISVENVFCERLLWSTNVPPSVHLCSLKLK</sequence>
<feature type="chain" id="PRO_5022832424" evidence="1">
    <location>
        <begin position="21"/>
        <end position="78"/>
    </location>
</feature>
<evidence type="ECO:0000313" key="2">
    <source>
        <dbReference type="EMBL" id="MPC26305.1"/>
    </source>
</evidence>
<evidence type="ECO:0000313" key="3">
    <source>
        <dbReference type="Proteomes" id="UP000324222"/>
    </source>
</evidence>